<dbReference type="Gene3D" id="3.40.50.300">
    <property type="entry name" value="P-loop containing nucleotide triphosphate hydrolases"/>
    <property type="match status" value="2"/>
</dbReference>
<dbReference type="InterPro" id="IPR041679">
    <property type="entry name" value="DNA2/NAM7-like_C"/>
</dbReference>
<dbReference type="InterPro" id="IPR045055">
    <property type="entry name" value="DNA2/NAM7-like"/>
</dbReference>
<accession>A0A445I583</accession>
<sequence>MERSCIAKDNEEGLDLVETVFNWSLKDVLNDNLCKHKVLKIPQTFLSTTDYLNSFIPSLIEETRSDLCSNLKGVSRASFCEISSIELERSRSFIPTKSLFYQISVNRSSNDVNGKYEPEVGDLIAFTDIKPKTVDDLINRPKRNYHIGYVHGIKESIDKISILSSKSFDMDIQFALRSKSDAPKLYAFHLLNLTTNVRIWKALKSQLEGASLSMMKKVLQADINNGENCQLCFSGENHSVACSSVQNIIRSQNLNQSQKEAVVSCVTSRECHHNDTIKLIWGPPGTGKTKTVASLLFSLLKLKARTLACAPTNTAVLEVAARLQNLVMETLECDTFGFGDIVVFGNKSRMKVDSYRCLNDVFLDYRVDNLLKCSGWKHSLESMIKLIEYPKQQYDSYKREEENSLKSLEEFAKQKYFNEKHDDHLTLEQFLKKESTCIEEQYLLYKDHKRKNIKTMEQYFMQRLRSNREQLEEYMRTLHTHLPTSLIPLEEIKKMPVALDLLSSLENSLSKDKFKQTSDGCEDGESILDCLGRLSIKNEECLVKLRSLSQTISLPNITDKYEMAKFCLMSARLIFCTAASSTKLFADGMTPVEFLVIDEAAQLKECESTIPLQLPGLHHVILIGDEKQLPAVVKSQVSQEAEYGRSLFERLVSLGHKKHLLNVQYRMHPSISLFPNKEFYEKQLSDSPFVREVSYNRHFLEGKMYDSYSFINIAKGKEKMPRAGHGWKNMVEAAAVCKIIESLENEFFSTGKKVSIGIISPYNAQVYEIQERITRQNLVSDPNFSVSVRSVDGFQGGEEDIIIISTVRSNKNGKIGFLDNRQRANVALTRARYCLWILGNENTLSSDYSLWRNLVNDAKERGCFHNADDDKKLAKAIEEESLLIELLDEYESPFKKLSLGSTSRTRTTATTFRGSFRGRPRTPRW</sequence>
<feature type="domain" description="DNA2/NAM7 helicase-like C-terminal" evidence="6">
    <location>
        <begin position="643"/>
        <end position="841"/>
    </location>
</feature>
<evidence type="ECO:0000259" key="6">
    <source>
        <dbReference type="Pfam" id="PF13087"/>
    </source>
</evidence>
<keyword evidence="2" id="KW-0378">Hydrolase</keyword>
<dbReference type="EMBL" id="QZWG01000011">
    <property type="protein sequence ID" value="RZB81159.1"/>
    <property type="molecule type" value="Genomic_DNA"/>
</dbReference>
<dbReference type="Gramene" id="XM_028334544.1">
    <property type="protein sequence ID" value="XP_028190345.1"/>
    <property type="gene ID" value="LOC114376430"/>
</dbReference>
<evidence type="ECO:0000256" key="1">
    <source>
        <dbReference type="ARBA" id="ARBA00022741"/>
    </source>
</evidence>
<evidence type="ECO:0000313" key="9">
    <source>
        <dbReference type="Proteomes" id="UP000289340"/>
    </source>
</evidence>
<dbReference type="PANTHER" id="PTHR10887:SF522">
    <property type="entry name" value="P-LOOP CONTAINING NUCLEOSIDE TRIPHOSPHATE HYDROLASES SUPERFAMILY PROTEIN"/>
    <property type="match status" value="1"/>
</dbReference>
<keyword evidence="4" id="KW-0067">ATP-binding</keyword>
<organism evidence="8 9">
    <name type="scientific">Glycine soja</name>
    <name type="common">Wild soybean</name>
    <dbReference type="NCBI Taxonomy" id="3848"/>
    <lineage>
        <taxon>Eukaryota</taxon>
        <taxon>Viridiplantae</taxon>
        <taxon>Streptophyta</taxon>
        <taxon>Embryophyta</taxon>
        <taxon>Tracheophyta</taxon>
        <taxon>Spermatophyta</taxon>
        <taxon>Magnoliopsida</taxon>
        <taxon>eudicotyledons</taxon>
        <taxon>Gunneridae</taxon>
        <taxon>Pentapetalae</taxon>
        <taxon>rosids</taxon>
        <taxon>fabids</taxon>
        <taxon>Fabales</taxon>
        <taxon>Fabaceae</taxon>
        <taxon>Papilionoideae</taxon>
        <taxon>50 kb inversion clade</taxon>
        <taxon>NPAAA clade</taxon>
        <taxon>indigoferoid/millettioid clade</taxon>
        <taxon>Phaseoleae</taxon>
        <taxon>Glycine</taxon>
        <taxon>Glycine subgen. Soja</taxon>
    </lineage>
</organism>
<evidence type="ECO:0000256" key="2">
    <source>
        <dbReference type="ARBA" id="ARBA00022801"/>
    </source>
</evidence>
<reference evidence="8 9" key="1">
    <citation type="submission" date="2018-09" db="EMBL/GenBank/DDBJ databases">
        <title>A high-quality reference genome of wild soybean provides a powerful tool to mine soybean genomes.</title>
        <authorList>
            <person name="Xie M."/>
            <person name="Chung C.Y.L."/>
            <person name="Li M.-W."/>
            <person name="Wong F.-L."/>
            <person name="Chan T.-F."/>
            <person name="Lam H.-M."/>
        </authorList>
    </citation>
    <scope>NUCLEOTIDE SEQUENCE [LARGE SCALE GENOMIC DNA]</scope>
    <source>
        <strain evidence="9">cv. W05</strain>
        <tissue evidence="8">Hypocotyl of etiolated seedlings</tissue>
    </source>
</reference>
<dbReference type="GO" id="GO:0016787">
    <property type="term" value="F:hydrolase activity"/>
    <property type="evidence" value="ECO:0007669"/>
    <property type="project" value="UniProtKB-KW"/>
</dbReference>
<dbReference type="CDD" id="cd18808">
    <property type="entry name" value="SF1_C_Upf1"/>
    <property type="match status" value="1"/>
</dbReference>
<dbReference type="Pfam" id="PF13086">
    <property type="entry name" value="AAA_11"/>
    <property type="match status" value="1"/>
</dbReference>
<keyword evidence="9" id="KW-1185">Reference proteome</keyword>
<dbReference type="InterPro" id="IPR041677">
    <property type="entry name" value="DNA2/NAM7_AAA_11"/>
</dbReference>
<dbReference type="InterPro" id="IPR047187">
    <property type="entry name" value="SF1_C_Upf1"/>
</dbReference>
<gene>
    <name evidence="8" type="ORF">D0Y65_030777</name>
</gene>
<keyword evidence="3 8" id="KW-0347">Helicase</keyword>
<dbReference type="SUPFAM" id="SSF52540">
    <property type="entry name" value="P-loop containing nucleoside triphosphate hydrolases"/>
    <property type="match status" value="1"/>
</dbReference>
<dbReference type="InterPro" id="IPR027417">
    <property type="entry name" value="P-loop_NTPase"/>
</dbReference>
<evidence type="ECO:0000313" key="8">
    <source>
        <dbReference type="EMBL" id="RZB81159.1"/>
    </source>
</evidence>
<keyword evidence="1" id="KW-0547">Nucleotide-binding</keyword>
<proteinExistence type="predicted"/>
<dbReference type="GO" id="GO:0005694">
    <property type="term" value="C:chromosome"/>
    <property type="evidence" value="ECO:0007669"/>
    <property type="project" value="UniProtKB-ARBA"/>
</dbReference>
<evidence type="ECO:0000259" key="7">
    <source>
        <dbReference type="Pfam" id="PF20073"/>
    </source>
</evidence>
<comment type="caution">
    <text evidence="8">The sequence shown here is derived from an EMBL/GenBank/DDBJ whole genome shotgun (WGS) entry which is preliminary data.</text>
</comment>
<feature type="domain" description="DUF6469" evidence="7">
    <location>
        <begin position="95"/>
        <end position="205"/>
    </location>
</feature>
<dbReference type="Pfam" id="PF20073">
    <property type="entry name" value="DUF6469"/>
    <property type="match status" value="1"/>
</dbReference>
<evidence type="ECO:0000256" key="3">
    <source>
        <dbReference type="ARBA" id="ARBA00022806"/>
    </source>
</evidence>
<dbReference type="PANTHER" id="PTHR10887">
    <property type="entry name" value="DNA2/NAM7 HELICASE FAMILY"/>
    <property type="match status" value="1"/>
</dbReference>
<evidence type="ECO:0000256" key="4">
    <source>
        <dbReference type="ARBA" id="ARBA00022840"/>
    </source>
</evidence>
<dbReference type="Pfam" id="PF13087">
    <property type="entry name" value="AAA_12"/>
    <property type="match status" value="1"/>
</dbReference>
<feature type="domain" description="DNA2/NAM7 helicase helicase" evidence="5">
    <location>
        <begin position="253"/>
        <end position="636"/>
    </location>
</feature>
<dbReference type="GO" id="GO:0004386">
    <property type="term" value="F:helicase activity"/>
    <property type="evidence" value="ECO:0007669"/>
    <property type="project" value="UniProtKB-KW"/>
</dbReference>
<dbReference type="AlphaFoldDB" id="A0A445I583"/>
<dbReference type="InterPro" id="IPR045529">
    <property type="entry name" value="DUF6469"/>
</dbReference>
<protein>
    <submittedName>
        <fullName evidence="8">Putative helicase MAGATAMA 3 isoform A</fullName>
    </submittedName>
</protein>
<name>A0A445I583_GLYSO</name>
<dbReference type="GO" id="GO:0005524">
    <property type="term" value="F:ATP binding"/>
    <property type="evidence" value="ECO:0007669"/>
    <property type="project" value="UniProtKB-KW"/>
</dbReference>
<dbReference type="FunFam" id="3.40.50.300:FF:000326">
    <property type="entry name" value="P-loop containing nucleoside triphosphate hydrolase"/>
    <property type="match status" value="1"/>
</dbReference>
<dbReference type="Proteomes" id="UP000289340">
    <property type="component" value="Chromosome 11"/>
</dbReference>
<evidence type="ECO:0000259" key="5">
    <source>
        <dbReference type="Pfam" id="PF13086"/>
    </source>
</evidence>